<evidence type="ECO:0000313" key="3">
    <source>
        <dbReference type="Proteomes" id="UP001169764"/>
    </source>
</evidence>
<accession>A0ABT8Y4A3</accession>
<dbReference type="Proteomes" id="UP001169764">
    <property type="component" value="Unassembled WGS sequence"/>
</dbReference>
<name>A0ABT8Y4A3_9SPHN</name>
<keyword evidence="3" id="KW-1185">Reference proteome</keyword>
<dbReference type="EMBL" id="JAUOTP010000001">
    <property type="protein sequence ID" value="MDO6413147.1"/>
    <property type="molecule type" value="Genomic_DNA"/>
</dbReference>
<keyword evidence="1" id="KW-0472">Membrane</keyword>
<feature type="transmembrane region" description="Helical" evidence="1">
    <location>
        <begin position="51"/>
        <end position="70"/>
    </location>
</feature>
<comment type="caution">
    <text evidence="2">The sequence shown here is derived from an EMBL/GenBank/DDBJ whole genome shotgun (WGS) entry which is preliminary data.</text>
</comment>
<feature type="transmembrane region" description="Helical" evidence="1">
    <location>
        <begin position="117"/>
        <end position="138"/>
    </location>
</feature>
<evidence type="ECO:0000313" key="2">
    <source>
        <dbReference type="EMBL" id="MDO6413147.1"/>
    </source>
</evidence>
<feature type="transmembrane region" description="Helical" evidence="1">
    <location>
        <begin position="82"/>
        <end position="105"/>
    </location>
</feature>
<feature type="transmembrane region" description="Helical" evidence="1">
    <location>
        <begin position="173"/>
        <end position="193"/>
    </location>
</feature>
<feature type="transmembrane region" description="Helical" evidence="1">
    <location>
        <begin position="205"/>
        <end position="225"/>
    </location>
</feature>
<feature type="transmembrane region" description="Helical" evidence="1">
    <location>
        <begin position="17"/>
        <end position="39"/>
    </location>
</feature>
<proteinExistence type="predicted"/>
<organism evidence="2 3">
    <name type="scientific">Sphingomonas natans</name>
    <dbReference type="NCBI Taxonomy" id="3063330"/>
    <lineage>
        <taxon>Bacteria</taxon>
        <taxon>Pseudomonadati</taxon>
        <taxon>Pseudomonadota</taxon>
        <taxon>Alphaproteobacteria</taxon>
        <taxon>Sphingomonadales</taxon>
        <taxon>Sphingomonadaceae</taxon>
        <taxon>Sphingomonas</taxon>
    </lineage>
</organism>
<feature type="transmembrane region" description="Helical" evidence="1">
    <location>
        <begin position="150"/>
        <end position="167"/>
    </location>
</feature>
<protein>
    <recommendedName>
        <fullName evidence="4">Adenylate cyclase</fullName>
    </recommendedName>
</protein>
<gene>
    <name evidence="2" type="ORF">Q4F19_02015</name>
</gene>
<reference evidence="2" key="1">
    <citation type="submission" date="2023-07" db="EMBL/GenBank/DDBJ databases">
        <authorList>
            <person name="Kim M."/>
        </authorList>
    </citation>
    <scope>NUCLEOTIDE SEQUENCE</scope>
    <source>
        <strain evidence="2">BIUV-7</strain>
    </source>
</reference>
<keyword evidence="1" id="KW-1133">Transmembrane helix</keyword>
<evidence type="ECO:0000256" key="1">
    <source>
        <dbReference type="SAM" id="Phobius"/>
    </source>
</evidence>
<sequence length="256" mass="28088">MASLAGRPRRTVNDERFFVISAIIMAALLAAGFSVHLAFGRSSFNAPLRVHLHAVIFFGWTMLYLLQNVLVGTGYRHIHRRLGWLAVAWVPAMIVMGVWVTVALVRAGHAPFFFQPAYFLVMDPVTLVTFAGLVAASITMRRKTQWHRRLIFCGMAILLGPGVGRLLPLPLMIPHAGWAVFAVVILFPLVGMVRDLRARGKIHPAWWWGAGTIVTMQIAIDLITFSPLGMAIYGLATQGSPGAAIAPLSFPPFPRA</sequence>
<evidence type="ECO:0008006" key="4">
    <source>
        <dbReference type="Google" id="ProtNLM"/>
    </source>
</evidence>
<keyword evidence="1" id="KW-0812">Transmembrane</keyword>